<keyword evidence="2" id="KW-1185">Reference proteome</keyword>
<dbReference type="GO" id="GO:0016787">
    <property type="term" value="F:hydrolase activity"/>
    <property type="evidence" value="ECO:0007669"/>
    <property type="project" value="UniProtKB-KW"/>
</dbReference>
<dbReference type="Gene3D" id="3.40.50.1240">
    <property type="entry name" value="Phosphoglycerate mutase-like"/>
    <property type="match status" value="1"/>
</dbReference>
<dbReference type="PANTHER" id="PTHR48100:SF62">
    <property type="entry name" value="GLUCOSYL-3-PHOSPHOGLYCERATE PHOSPHATASE"/>
    <property type="match status" value="1"/>
</dbReference>
<dbReference type="Proteomes" id="UP001367771">
    <property type="component" value="Unassembled WGS sequence"/>
</dbReference>
<accession>A0ABU8H1B2</accession>
<name>A0ABU8H1B2_9SPHN</name>
<evidence type="ECO:0000313" key="2">
    <source>
        <dbReference type="Proteomes" id="UP001367771"/>
    </source>
</evidence>
<dbReference type="EC" id="3.1.3.-" evidence="1"/>
<keyword evidence="1" id="KW-0378">Hydrolase</keyword>
<proteinExistence type="predicted"/>
<dbReference type="InterPro" id="IPR029033">
    <property type="entry name" value="His_PPase_superfam"/>
</dbReference>
<gene>
    <name evidence="1" type="ORF">V8201_06770</name>
</gene>
<dbReference type="InterPro" id="IPR013078">
    <property type="entry name" value="His_Pase_superF_clade-1"/>
</dbReference>
<dbReference type="Pfam" id="PF00300">
    <property type="entry name" value="His_Phos_1"/>
    <property type="match status" value="1"/>
</dbReference>
<organism evidence="1 2">
    <name type="scientific">Sphingomonas kyungheensis</name>
    <dbReference type="NCBI Taxonomy" id="1069987"/>
    <lineage>
        <taxon>Bacteria</taxon>
        <taxon>Pseudomonadati</taxon>
        <taxon>Pseudomonadota</taxon>
        <taxon>Alphaproteobacteria</taxon>
        <taxon>Sphingomonadales</taxon>
        <taxon>Sphingomonadaceae</taxon>
        <taxon>Sphingomonas</taxon>
    </lineage>
</organism>
<dbReference type="SUPFAM" id="SSF53254">
    <property type="entry name" value="Phosphoglycerate mutase-like"/>
    <property type="match status" value="1"/>
</dbReference>
<dbReference type="CDD" id="cd07067">
    <property type="entry name" value="HP_PGM_like"/>
    <property type="match status" value="1"/>
</dbReference>
<dbReference type="RefSeq" id="WP_336544809.1">
    <property type="nucleotide sequence ID" value="NZ_JBBBDM010000002.1"/>
</dbReference>
<sequence length="203" mass="21429">MTATFLLIRHAAHIDLDQRLSGRRAGVPLSEAGRAQAAALGRGLAVRRADMPIERIVCSPLDRTRETAAAIAAACGLPAPEPIDALTEIDLGDWTGIAFADLGGPDWQAWNDHRDTARVPGGETMAEAQARIVGYITTAATQQDGAHIALVSHSDMIRGAVAFALGLPLDRLLRFDVGPASVSRIVVGDWGARLISLNEQVAA</sequence>
<reference evidence="1 2" key="1">
    <citation type="journal article" date="2013" name="Int. J. Syst. Evol. Microbiol.">
        <title>Sphingomonas kyungheensis sp. nov., a bacterium with ginsenoside-converting activity isolated from soil of a ginseng field.</title>
        <authorList>
            <person name="Son H.M."/>
            <person name="Yang J.E."/>
            <person name="Park Y."/>
            <person name="Han C.K."/>
            <person name="Kim S.G."/>
            <person name="Kook M."/>
            <person name="Yi T.H."/>
        </authorList>
    </citation>
    <scope>NUCLEOTIDE SEQUENCE [LARGE SCALE GENOMIC DNA]</scope>
    <source>
        <strain evidence="1 2">LMG 26582</strain>
    </source>
</reference>
<evidence type="ECO:0000313" key="1">
    <source>
        <dbReference type="EMBL" id="MEI5686780.1"/>
    </source>
</evidence>
<protein>
    <submittedName>
        <fullName evidence="1">Histidine phosphatase family protein</fullName>
        <ecNumber evidence="1">3.1.3.-</ecNumber>
    </submittedName>
</protein>
<dbReference type="EMBL" id="JBBBDM010000002">
    <property type="protein sequence ID" value="MEI5686780.1"/>
    <property type="molecule type" value="Genomic_DNA"/>
</dbReference>
<dbReference type="SMART" id="SM00855">
    <property type="entry name" value="PGAM"/>
    <property type="match status" value="1"/>
</dbReference>
<dbReference type="PANTHER" id="PTHR48100">
    <property type="entry name" value="BROAD-SPECIFICITY PHOSPHATASE YOR283W-RELATED"/>
    <property type="match status" value="1"/>
</dbReference>
<dbReference type="InterPro" id="IPR050275">
    <property type="entry name" value="PGM_Phosphatase"/>
</dbReference>
<comment type="caution">
    <text evidence="1">The sequence shown here is derived from an EMBL/GenBank/DDBJ whole genome shotgun (WGS) entry which is preliminary data.</text>
</comment>